<organism evidence="4 5">
    <name type="scientific">Actinopolymorpha cephalotaxi</name>
    <dbReference type="NCBI Taxonomy" id="504797"/>
    <lineage>
        <taxon>Bacteria</taxon>
        <taxon>Bacillati</taxon>
        <taxon>Actinomycetota</taxon>
        <taxon>Actinomycetes</taxon>
        <taxon>Propionibacteriales</taxon>
        <taxon>Actinopolymorphaceae</taxon>
        <taxon>Actinopolymorpha</taxon>
    </lineage>
</organism>
<dbReference type="InterPro" id="IPR002939">
    <property type="entry name" value="DnaJ_C"/>
</dbReference>
<protein>
    <submittedName>
        <fullName evidence="4">Curved DNA-binding protein</fullName>
    </submittedName>
</protein>
<feature type="region of interest" description="Disordered" evidence="2">
    <location>
        <begin position="271"/>
        <end position="306"/>
    </location>
</feature>
<dbReference type="CDD" id="cd10747">
    <property type="entry name" value="DnaJ_C"/>
    <property type="match status" value="1"/>
</dbReference>
<gene>
    <name evidence="4" type="ORF">FHR37_000737</name>
</gene>
<dbReference type="InterPro" id="IPR001623">
    <property type="entry name" value="DnaJ_domain"/>
</dbReference>
<keyword evidence="1" id="KW-0143">Chaperone</keyword>
<keyword evidence="5" id="KW-1185">Reference proteome</keyword>
<evidence type="ECO:0000256" key="1">
    <source>
        <dbReference type="ARBA" id="ARBA00023186"/>
    </source>
</evidence>
<dbReference type="EMBL" id="JACBZA010000001">
    <property type="protein sequence ID" value="NYH81886.1"/>
    <property type="molecule type" value="Genomic_DNA"/>
</dbReference>
<evidence type="ECO:0000259" key="3">
    <source>
        <dbReference type="PROSITE" id="PS50076"/>
    </source>
</evidence>
<evidence type="ECO:0000256" key="2">
    <source>
        <dbReference type="SAM" id="MobiDB-lite"/>
    </source>
</evidence>
<feature type="region of interest" description="Disordered" evidence="2">
    <location>
        <begin position="176"/>
        <end position="208"/>
    </location>
</feature>
<dbReference type="PROSITE" id="PS50076">
    <property type="entry name" value="DNAJ_2"/>
    <property type="match status" value="1"/>
</dbReference>
<dbReference type="Pfam" id="PF00226">
    <property type="entry name" value="DnaJ"/>
    <property type="match status" value="1"/>
</dbReference>
<dbReference type="Proteomes" id="UP000533017">
    <property type="component" value="Unassembled WGS sequence"/>
</dbReference>
<dbReference type="InterPro" id="IPR018253">
    <property type="entry name" value="DnaJ_domain_CS"/>
</dbReference>
<dbReference type="SMART" id="SM00271">
    <property type="entry name" value="DnaJ"/>
    <property type="match status" value="1"/>
</dbReference>
<accession>A0ABX2S0S1</accession>
<dbReference type="RefSeq" id="WP_179770975.1">
    <property type="nucleotide sequence ID" value="NZ_JACBZA010000001.1"/>
</dbReference>
<dbReference type="Pfam" id="PF01556">
    <property type="entry name" value="DnaJ_C"/>
    <property type="match status" value="1"/>
</dbReference>
<dbReference type="SUPFAM" id="SSF49493">
    <property type="entry name" value="HSP40/DnaJ peptide-binding domain"/>
    <property type="match status" value="2"/>
</dbReference>
<proteinExistence type="predicted"/>
<dbReference type="GO" id="GO:0003677">
    <property type="term" value="F:DNA binding"/>
    <property type="evidence" value="ECO:0007669"/>
    <property type="project" value="UniProtKB-KW"/>
</dbReference>
<dbReference type="Gene3D" id="1.10.287.110">
    <property type="entry name" value="DnaJ domain"/>
    <property type="match status" value="1"/>
</dbReference>
<evidence type="ECO:0000313" key="5">
    <source>
        <dbReference type="Proteomes" id="UP000533017"/>
    </source>
</evidence>
<dbReference type="InterPro" id="IPR036869">
    <property type="entry name" value="J_dom_sf"/>
</dbReference>
<dbReference type="InterPro" id="IPR008971">
    <property type="entry name" value="HSP40/DnaJ_pept-bd"/>
</dbReference>
<feature type="compositionally biased region" description="Gly residues" evidence="2">
    <location>
        <begin position="143"/>
        <end position="158"/>
    </location>
</feature>
<feature type="region of interest" description="Disordered" evidence="2">
    <location>
        <begin position="143"/>
        <end position="163"/>
    </location>
</feature>
<dbReference type="PROSITE" id="PS00636">
    <property type="entry name" value="DNAJ_1"/>
    <property type="match status" value="1"/>
</dbReference>
<dbReference type="Gene3D" id="2.60.260.20">
    <property type="entry name" value="Urease metallochaperone UreE, N-terminal domain"/>
    <property type="match status" value="2"/>
</dbReference>
<comment type="caution">
    <text evidence="4">The sequence shown here is derived from an EMBL/GenBank/DDBJ whole genome shotgun (WGS) entry which is preliminary data.</text>
</comment>
<dbReference type="PANTHER" id="PTHR43096">
    <property type="entry name" value="DNAJ HOMOLOG 1, MITOCHONDRIAL-RELATED"/>
    <property type="match status" value="1"/>
</dbReference>
<keyword evidence="4" id="KW-0238">DNA-binding</keyword>
<reference evidence="4 5" key="1">
    <citation type="submission" date="2020-07" db="EMBL/GenBank/DDBJ databases">
        <title>Sequencing the genomes of 1000 actinobacteria strains.</title>
        <authorList>
            <person name="Klenk H.-P."/>
        </authorList>
    </citation>
    <scope>NUCLEOTIDE SEQUENCE [LARGE SCALE GENOMIC DNA]</scope>
    <source>
        <strain evidence="4 5">DSM 45117</strain>
    </source>
</reference>
<dbReference type="CDD" id="cd06257">
    <property type="entry name" value="DnaJ"/>
    <property type="match status" value="1"/>
</dbReference>
<dbReference type="PANTHER" id="PTHR43096:SF52">
    <property type="entry name" value="DNAJ HOMOLOG 1, MITOCHONDRIAL-RELATED"/>
    <property type="match status" value="1"/>
</dbReference>
<feature type="domain" description="J" evidence="3">
    <location>
        <begin position="5"/>
        <end position="69"/>
    </location>
</feature>
<name>A0ABX2S0S1_9ACTN</name>
<evidence type="ECO:0000313" key="4">
    <source>
        <dbReference type="EMBL" id="NYH81886.1"/>
    </source>
</evidence>
<dbReference type="PRINTS" id="PR00625">
    <property type="entry name" value="JDOMAIN"/>
</dbReference>
<sequence>MADRDFYRILGVPRTATREEIQRAYRRLARENHPDVNKDPGAEDRFKDVSEAYDVLSDPDLRKRYDVFGADFRRVPDDVDPDTWVRAQARARAGAGARGGGPGPGRFGGFEERGGFEGFGGEGEEVDLEDLLSGMFGGRRAGRAGGGRAGRGGRGFGPVPGADQEAELPLTVEDAYRGGPRSMTLSTLSGQGGTRRYDVNVPPGVTDGQRIRLAGQGGRGTDGAPPGDLYLVVRLRPHSRYRVRGRDLHLDLPLAPWEAALGATVAVDTPGGEAKVRVPPGTSGGRSLRLRGRGMPNPRGQPGDLYAEVRIRVPPHPTEEERRLWSELARASGFDARVGRPR</sequence>
<dbReference type="SUPFAM" id="SSF46565">
    <property type="entry name" value="Chaperone J-domain"/>
    <property type="match status" value="1"/>
</dbReference>